<evidence type="ECO:0000256" key="1">
    <source>
        <dbReference type="ARBA" id="ARBA00006643"/>
    </source>
</evidence>
<comment type="similarity">
    <text evidence="1">Belongs to the PPR family. PCMP-H subfamily.</text>
</comment>
<dbReference type="Pfam" id="PF20431">
    <property type="entry name" value="E_motif"/>
    <property type="match status" value="1"/>
</dbReference>
<dbReference type="GO" id="GO:0008270">
    <property type="term" value="F:zinc ion binding"/>
    <property type="evidence" value="ECO:0007669"/>
    <property type="project" value="InterPro"/>
</dbReference>
<feature type="domain" description="DYW" evidence="4">
    <location>
        <begin position="592"/>
        <end position="690"/>
    </location>
</feature>
<dbReference type="STRING" id="63057.A0A2P5G1K0"/>
<feature type="repeat" description="PPR" evidence="3">
    <location>
        <begin position="274"/>
        <end position="308"/>
    </location>
</feature>
<dbReference type="Pfam" id="PF01535">
    <property type="entry name" value="PPR"/>
    <property type="match status" value="3"/>
</dbReference>
<dbReference type="Pfam" id="PF14432">
    <property type="entry name" value="DYW_deaminase"/>
    <property type="match status" value="1"/>
</dbReference>
<dbReference type="InterPro" id="IPR011990">
    <property type="entry name" value="TPR-like_helical_dom_sf"/>
</dbReference>
<dbReference type="FunCoup" id="A0A2P5G1K0">
    <property type="interactions" value="195"/>
</dbReference>
<dbReference type="GO" id="GO:0009451">
    <property type="term" value="P:RNA modification"/>
    <property type="evidence" value="ECO:0007669"/>
    <property type="project" value="InterPro"/>
</dbReference>
<feature type="repeat" description="PPR" evidence="3">
    <location>
        <begin position="38"/>
        <end position="72"/>
    </location>
</feature>
<dbReference type="PANTHER" id="PTHR24015">
    <property type="entry name" value="OS07G0578800 PROTEIN-RELATED"/>
    <property type="match status" value="1"/>
</dbReference>
<dbReference type="Proteomes" id="UP000237000">
    <property type="component" value="Unassembled WGS sequence"/>
</dbReference>
<dbReference type="FunFam" id="1.25.40.10:FF:000144">
    <property type="entry name" value="Pentatricopeptide repeat-containing protein, mitochondrial"/>
    <property type="match status" value="1"/>
</dbReference>
<keyword evidence="2" id="KW-0677">Repeat</keyword>
<dbReference type="Gene3D" id="1.25.40.10">
    <property type="entry name" value="Tetratricopeptide repeat domain"/>
    <property type="match status" value="4"/>
</dbReference>
<dbReference type="AlphaFoldDB" id="A0A2P5G1K0"/>
<evidence type="ECO:0000259" key="4">
    <source>
        <dbReference type="Pfam" id="PF14432"/>
    </source>
</evidence>
<dbReference type="NCBIfam" id="TIGR00756">
    <property type="entry name" value="PPR"/>
    <property type="match status" value="5"/>
</dbReference>
<dbReference type="InterPro" id="IPR032867">
    <property type="entry name" value="DYW_dom"/>
</dbReference>
<evidence type="ECO:0000313" key="5">
    <source>
        <dbReference type="EMBL" id="POO03902.1"/>
    </source>
</evidence>
<dbReference type="PANTHER" id="PTHR24015:SF2033">
    <property type="entry name" value="PENTATRICOPEPTIDE REPEAT-CONTAINING PROTEIN"/>
    <property type="match status" value="1"/>
</dbReference>
<feature type="repeat" description="PPR" evidence="3">
    <location>
        <begin position="171"/>
        <end position="205"/>
    </location>
</feature>
<dbReference type="InterPro" id="IPR046848">
    <property type="entry name" value="E_motif"/>
</dbReference>
<dbReference type="FunFam" id="1.25.40.10:FF:000196">
    <property type="entry name" value="Pentatricopeptide repeat-containing protein At4g14850"/>
    <property type="match status" value="1"/>
</dbReference>
<accession>A0A2P5G1K0</accession>
<dbReference type="FunFam" id="1.25.40.10:FF:000518">
    <property type="entry name" value="Pentatricopeptide repeat-containing protein"/>
    <property type="match status" value="1"/>
</dbReference>
<dbReference type="PROSITE" id="PS51375">
    <property type="entry name" value="PPR"/>
    <property type="match status" value="5"/>
</dbReference>
<dbReference type="OrthoDB" id="185373at2759"/>
<dbReference type="GO" id="GO:0003723">
    <property type="term" value="F:RNA binding"/>
    <property type="evidence" value="ECO:0007669"/>
    <property type="project" value="InterPro"/>
</dbReference>
<dbReference type="InParanoid" id="A0A2P5G1K0"/>
<gene>
    <name evidence="5" type="ORF">TorRG33x02_002060</name>
</gene>
<dbReference type="EMBL" id="JXTC01000001">
    <property type="protein sequence ID" value="POO03902.1"/>
    <property type="molecule type" value="Genomic_DNA"/>
</dbReference>
<name>A0A2P5G1K0_TREOI</name>
<evidence type="ECO:0000256" key="2">
    <source>
        <dbReference type="ARBA" id="ARBA00022737"/>
    </source>
</evidence>
<reference evidence="6" key="1">
    <citation type="submission" date="2016-06" db="EMBL/GenBank/DDBJ databases">
        <title>Parallel loss of symbiosis genes in relatives of nitrogen-fixing non-legume Parasponia.</title>
        <authorList>
            <person name="Van Velzen R."/>
            <person name="Holmer R."/>
            <person name="Bu F."/>
            <person name="Rutten L."/>
            <person name="Van Zeijl A."/>
            <person name="Liu W."/>
            <person name="Santuari L."/>
            <person name="Cao Q."/>
            <person name="Sharma T."/>
            <person name="Shen D."/>
            <person name="Roswanjaya Y."/>
            <person name="Wardhani T."/>
            <person name="Kalhor M.S."/>
            <person name="Jansen J."/>
            <person name="Van den Hoogen J."/>
            <person name="Gungor B."/>
            <person name="Hartog M."/>
            <person name="Hontelez J."/>
            <person name="Verver J."/>
            <person name="Yang W.-C."/>
            <person name="Schijlen E."/>
            <person name="Repin R."/>
            <person name="Schilthuizen M."/>
            <person name="Schranz E."/>
            <person name="Heidstra R."/>
            <person name="Miyata K."/>
            <person name="Fedorova E."/>
            <person name="Kohlen W."/>
            <person name="Bisseling T."/>
            <person name="Smit S."/>
            <person name="Geurts R."/>
        </authorList>
    </citation>
    <scope>NUCLEOTIDE SEQUENCE [LARGE SCALE GENOMIC DNA]</scope>
    <source>
        <strain evidence="6">cv. RG33-2</strain>
    </source>
</reference>
<dbReference type="Pfam" id="PF13041">
    <property type="entry name" value="PPR_2"/>
    <property type="match status" value="3"/>
</dbReference>
<proteinExistence type="inferred from homology"/>
<dbReference type="FunFam" id="1.25.40.10:FF:000366">
    <property type="entry name" value="Pentatricopeptide (PPR) repeat-containing protein"/>
    <property type="match status" value="1"/>
</dbReference>
<evidence type="ECO:0000313" key="6">
    <source>
        <dbReference type="Proteomes" id="UP000237000"/>
    </source>
</evidence>
<dbReference type="InterPro" id="IPR046960">
    <property type="entry name" value="PPR_At4g14850-like_plant"/>
</dbReference>
<organism evidence="5 6">
    <name type="scientific">Trema orientale</name>
    <name type="common">Charcoal tree</name>
    <name type="synonym">Celtis orientalis</name>
    <dbReference type="NCBI Taxonomy" id="63057"/>
    <lineage>
        <taxon>Eukaryota</taxon>
        <taxon>Viridiplantae</taxon>
        <taxon>Streptophyta</taxon>
        <taxon>Embryophyta</taxon>
        <taxon>Tracheophyta</taxon>
        <taxon>Spermatophyta</taxon>
        <taxon>Magnoliopsida</taxon>
        <taxon>eudicotyledons</taxon>
        <taxon>Gunneridae</taxon>
        <taxon>Pentapetalae</taxon>
        <taxon>rosids</taxon>
        <taxon>fabids</taxon>
        <taxon>Rosales</taxon>
        <taxon>Cannabaceae</taxon>
        <taxon>Trema</taxon>
    </lineage>
</organism>
<evidence type="ECO:0000256" key="3">
    <source>
        <dbReference type="PROSITE-ProRule" id="PRU00708"/>
    </source>
</evidence>
<protein>
    <submittedName>
        <fullName evidence="5">DYW domain containing protein</fullName>
    </submittedName>
</protein>
<feature type="repeat" description="PPR" evidence="3">
    <location>
        <begin position="376"/>
        <end position="410"/>
    </location>
</feature>
<feature type="repeat" description="PPR" evidence="3">
    <location>
        <begin position="345"/>
        <end position="375"/>
    </location>
</feature>
<dbReference type="InterPro" id="IPR002885">
    <property type="entry name" value="PPR_rpt"/>
</dbReference>
<keyword evidence="6" id="KW-1185">Reference proteome</keyword>
<comment type="caution">
    <text evidence="5">The sequence shown here is derived from an EMBL/GenBank/DDBJ whole genome shotgun (WGS) entry which is preliminary data.</text>
</comment>
<sequence length="690" mass="77597">MNRRQTLANLLRNCSKNLLLDKGLQAHAAVMRMGLGSDLMLNNDLIDMYGKCHRTGSASKVFERMPERNVVSWTALMCVYLQNGNAQKCLSFFGQMLSVSDAKPNEFTFSTSLKASGILGVAENGMQIHGLCVKSGFEWVIVVGNSLVDVYAKCGRIMDATQMFDKMPHRNLITWNAMIAGYTLEGNGKSALIFFRKMQEQGEVPDEYTFTSTLKACSGLGAIRQGSQVHACLITRGFPCQVQTTIAGALVDLYVKCRRLFEARKVFEQIKEKNIISWSSLILGYAQEGNVQEAKDLFRQLRGSMCHQIDGFVLSSLMGVFADFALVEQGKQIHALTTKIPSGLDISVANSILDMYLKCGCIDESERLFNEMLAKNVVSWTVMITGYGKHGLGKEAISLFNKMQQDNIEPDSVAYLAVLSACSHSGLIKEGQEFFSRLCFDNRVKPKVEHYACIVDLLGRAGRLKEAKDLVESMKLKPNVGIWQTLLSACRIHGDLEIGREVGDILIRLDEDNTVNYVMLSNMYADAGYWKECERLRELVKMKGLKKEAGRSWVEIEKEVHFFYNGDDAHPLTEKIHEALKEMEKKMKAEMGYVPGLRFALHDVEDESKEESLRVHSEKLAIGLALVRGGLNKETKEKMMIRIFKNLRVCGDCHSFIKGLSKVLNVVLLVRDANRFHKFEDGMCSCRDYW</sequence>